<feature type="active site" description="Proton donor" evidence="3">
    <location>
        <position position="86"/>
    </location>
</feature>
<keyword evidence="1" id="KW-1277">Toxin-antitoxin system</keyword>
<dbReference type="Pfam" id="PF15738">
    <property type="entry name" value="YafQ_toxin"/>
    <property type="match status" value="1"/>
</dbReference>
<evidence type="ECO:0000256" key="1">
    <source>
        <dbReference type="ARBA" id="ARBA00022649"/>
    </source>
</evidence>
<dbReference type="GO" id="GO:0006402">
    <property type="term" value="P:mRNA catabolic process"/>
    <property type="evidence" value="ECO:0007669"/>
    <property type="project" value="TreeGrafter"/>
</dbReference>
<organism evidence="4 5">
    <name type="scientific">Selenomonas ruminantium</name>
    <dbReference type="NCBI Taxonomy" id="971"/>
    <lineage>
        <taxon>Bacteria</taxon>
        <taxon>Bacillati</taxon>
        <taxon>Bacillota</taxon>
        <taxon>Negativicutes</taxon>
        <taxon>Selenomonadales</taxon>
        <taxon>Selenomonadaceae</taxon>
        <taxon>Selenomonas</taxon>
    </lineage>
</organism>
<dbReference type="FunFam" id="3.30.2310.20:FF:000003">
    <property type="entry name" value="Type II toxin-antitoxin system YafQ family toxin"/>
    <property type="match status" value="1"/>
</dbReference>
<dbReference type="RefSeq" id="WP_074811933.1">
    <property type="nucleotide sequence ID" value="NZ_FOJX01000001.1"/>
</dbReference>
<dbReference type="EMBL" id="FOJX01000001">
    <property type="protein sequence ID" value="SFA71279.1"/>
    <property type="molecule type" value="Genomic_DNA"/>
</dbReference>
<accession>A0A1I0V4L0</accession>
<sequence>MLDLVITSQFKKDLKRIRKRGYNLTLLDDVLKTLQNEVPLDDKYRDHALVGDYIGFRECHIQPDWLLIYAIDQGQLILTASRTGTHSDLF</sequence>
<reference evidence="4 5" key="1">
    <citation type="submission" date="2016-10" db="EMBL/GenBank/DDBJ databases">
        <authorList>
            <person name="de Groot N.N."/>
        </authorList>
    </citation>
    <scope>NUCLEOTIDE SEQUENCE [LARGE SCALE GENOMIC DNA]</scope>
    <source>
        <strain evidence="4 5">L14</strain>
    </source>
</reference>
<dbReference type="InterPro" id="IPR004386">
    <property type="entry name" value="Toxin_YafQ-like"/>
</dbReference>
<evidence type="ECO:0000313" key="5">
    <source>
        <dbReference type="Proteomes" id="UP000183843"/>
    </source>
</evidence>
<dbReference type="SUPFAM" id="SSF143011">
    <property type="entry name" value="RelE-like"/>
    <property type="match status" value="1"/>
</dbReference>
<gene>
    <name evidence="4" type="ORF">SAMN05216587_101265</name>
</gene>
<evidence type="ECO:0000256" key="2">
    <source>
        <dbReference type="ARBA" id="ARBA00061366"/>
    </source>
</evidence>
<dbReference type="PANTHER" id="PTHR40588">
    <property type="entry name" value="MRNA INTERFERASE TOXIN YAFQ"/>
    <property type="match status" value="1"/>
</dbReference>
<protein>
    <submittedName>
        <fullName evidence="4">mRNA interferase YafQ</fullName>
    </submittedName>
</protein>
<evidence type="ECO:0000256" key="3">
    <source>
        <dbReference type="PIRSR" id="PIRSR006156-1"/>
    </source>
</evidence>
<dbReference type="GO" id="GO:0006415">
    <property type="term" value="P:translational termination"/>
    <property type="evidence" value="ECO:0007669"/>
    <property type="project" value="TreeGrafter"/>
</dbReference>
<dbReference type="GO" id="GO:0004521">
    <property type="term" value="F:RNA endonuclease activity"/>
    <property type="evidence" value="ECO:0007669"/>
    <property type="project" value="TreeGrafter"/>
</dbReference>
<dbReference type="NCBIfam" id="TIGR02385">
    <property type="entry name" value="RelE_StbE"/>
    <property type="match status" value="1"/>
</dbReference>
<name>A0A1I0V4L0_SELRU</name>
<evidence type="ECO:0000313" key="4">
    <source>
        <dbReference type="EMBL" id="SFA71279.1"/>
    </source>
</evidence>
<dbReference type="PIRSF" id="PIRSF006156">
    <property type="entry name" value="YafQ"/>
    <property type="match status" value="1"/>
</dbReference>
<dbReference type="InterPro" id="IPR035093">
    <property type="entry name" value="RelE/ParE_toxin_dom_sf"/>
</dbReference>
<dbReference type="InterPro" id="IPR007712">
    <property type="entry name" value="RelE/ParE_toxin"/>
</dbReference>
<dbReference type="Gene3D" id="3.30.2310.20">
    <property type="entry name" value="RelE-like"/>
    <property type="match status" value="1"/>
</dbReference>
<comment type="similarity">
    <text evidence="2">Belongs to the RelE toxin family. YafQ subfamily.</text>
</comment>
<dbReference type="AlphaFoldDB" id="A0A1I0V4L0"/>
<dbReference type="Proteomes" id="UP000183843">
    <property type="component" value="Unassembled WGS sequence"/>
</dbReference>
<dbReference type="PANTHER" id="PTHR40588:SF1">
    <property type="entry name" value="MRNA INTERFERASE TOXIN YAFQ"/>
    <property type="match status" value="1"/>
</dbReference>
<proteinExistence type="inferred from homology"/>